<dbReference type="AlphaFoldDB" id="H1KZZ9"/>
<keyword evidence="1" id="KW-0472">Membrane</keyword>
<feature type="transmembrane region" description="Helical" evidence="1">
    <location>
        <begin position="74"/>
        <end position="94"/>
    </location>
</feature>
<evidence type="ECO:0000313" key="2">
    <source>
        <dbReference type="EMBL" id="EHP85409.1"/>
    </source>
</evidence>
<dbReference type="EMBL" id="AGJL01000035">
    <property type="protein sequence ID" value="EHP85409.1"/>
    <property type="molecule type" value="Genomic_DNA"/>
</dbReference>
<keyword evidence="1" id="KW-1133">Transmembrane helix</keyword>
<dbReference type="InterPro" id="IPR038880">
    <property type="entry name" value="MJ0871-like"/>
</dbReference>
<feature type="transmembrane region" description="Helical" evidence="1">
    <location>
        <begin position="156"/>
        <end position="174"/>
    </location>
</feature>
<comment type="caution">
    <text evidence="2">The sequence shown here is derived from an EMBL/GenBank/DDBJ whole genome shotgun (WGS) entry which is preliminary data.</text>
</comment>
<organism evidence="2 3">
    <name type="scientific">Methanotorris formicicus Mc-S-70</name>
    <dbReference type="NCBI Taxonomy" id="647171"/>
    <lineage>
        <taxon>Archaea</taxon>
        <taxon>Methanobacteriati</taxon>
        <taxon>Methanobacteriota</taxon>
        <taxon>Methanomada group</taxon>
        <taxon>Methanococci</taxon>
        <taxon>Methanococcales</taxon>
        <taxon>Methanocaldococcaceae</taxon>
        <taxon>Methanotorris</taxon>
    </lineage>
</organism>
<feature type="transmembrane region" description="Helical" evidence="1">
    <location>
        <begin position="41"/>
        <end position="62"/>
    </location>
</feature>
<dbReference type="RefSeq" id="WP_007044802.1">
    <property type="nucleotide sequence ID" value="NZ_AGJL01000035.1"/>
</dbReference>
<keyword evidence="1" id="KW-0812">Transmembrane</keyword>
<dbReference type="STRING" id="647171.MetfoDRAFT_1373"/>
<proteinExistence type="predicted"/>
<feature type="transmembrane region" description="Helical" evidence="1">
    <location>
        <begin position="100"/>
        <end position="122"/>
    </location>
</feature>
<protein>
    <submittedName>
        <fullName evidence="2">Uncharacterized protein</fullName>
    </submittedName>
</protein>
<name>H1KZZ9_9EURY</name>
<evidence type="ECO:0000256" key="1">
    <source>
        <dbReference type="SAM" id="Phobius"/>
    </source>
</evidence>
<dbReference type="PANTHER" id="PTHR38139">
    <property type="entry name" value="GATE DOMAIN-CONTAINING PROTEIN"/>
    <property type="match status" value="1"/>
</dbReference>
<accession>H1KZZ9</accession>
<sequence length="182" mass="20916">MMAFEIFSKVLPLIFIGVLLANIMCHLNILYKLQKYIKNKYFPIFAIYFVSSTSGHFLLNNLCNKGELSRENLIPLYFLGMFSFGIHIILFFAIPMATSLGFYVGGLYVLIKFLITCMYLFFGILMLRKNNTNINIDFNFESGGINAIIKDTVKQYMRVLMSFVPSVLIITYLIEHGLLKTV</sequence>
<dbReference type="PANTHER" id="PTHR38139:SF1">
    <property type="entry name" value="NUCLEOSIDE TRANSPORTER_FEOB GTPASE GATE DOMAIN-CONTAINING PROTEIN"/>
    <property type="match status" value="1"/>
</dbReference>
<reference evidence="2 3" key="1">
    <citation type="submission" date="2011-09" db="EMBL/GenBank/DDBJ databases">
        <title>The draft genome of Methanotorris formicicus Mc-S-70.</title>
        <authorList>
            <consortium name="US DOE Joint Genome Institute (JGI-PGF)"/>
            <person name="Lucas S."/>
            <person name="Han J."/>
            <person name="Lapidus A."/>
            <person name="Cheng J.-F."/>
            <person name="Goodwin L."/>
            <person name="Pitluck S."/>
            <person name="Peters L."/>
            <person name="Land M.L."/>
            <person name="Hauser L."/>
            <person name="Sieprawska-Lupa M."/>
            <person name="Takai K."/>
            <person name="Miyazaki J."/>
            <person name="Whitman W."/>
            <person name="Woyke T.J."/>
        </authorList>
    </citation>
    <scope>NUCLEOTIDE SEQUENCE [LARGE SCALE GENOMIC DNA]</scope>
    <source>
        <strain evidence="2 3">Mc-S-70</strain>
    </source>
</reference>
<gene>
    <name evidence="2" type="ORF">MetfoDRAFT_1373</name>
</gene>
<keyword evidence="3" id="KW-1185">Reference proteome</keyword>
<evidence type="ECO:0000313" key="3">
    <source>
        <dbReference type="Proteomes" id="UP000003706"/>
    </source>
</evidence>
<dbReference type="Proteomes" id="UP000003706">
    <property type="component" value="Unassembled WGS sequence"/>
</dbReference>